<dbReference type="Proteomes" id="UP000252139">
    <property type="component" value="Unassembled WGS sequence"/>
</dbReference>
<sequence length="66" mass="7418">MLNNDAIKKTNGITSPSDIFKSRKKGLPRLGGVRTYTRCNESILFLDTHTGPMQFDGTRNVYDVLD</sequence>
<organism evidence="1 2">
    <name type="scientific">Rhizopus azygosporus</name>
    <name type="common">Rhizopus microsporus var. azygosporus</name>
    <dbReference type="NCBI Taxonomy" id="86630"/>
    <lineage>
        <taxon>Eukaryota</taxon>
        <taxon>Fungi</taxon>
        <taxon>Fungi incertae sedis</taxon>
        <taxon>Mucoromycota</taxon>
        <taxon>Mucoromycotina</taxon>
        <taxon>Mucoromycetes</taxon>
        <taxon>Mucorales</taxon>
        <taxon>Mucorineae</taxon>
        <taxon>Rhizopodaceae</taxon>
        <taxon>Rhizopus</taxon>
    </lineage>
</organism>
<dbReference type="EMBL" id="PJQL01002399">
    <property type="protein sequence ID" value="RCH84318.1"/>
    <property type="molecule type" value="Genomic_DNA"/>
</dbReference>
<evidence type="ECO:0000313" key="2">
    <source>
        <dbReference type="Proteomes" id="UP000252139"/>
    </source>
</evidence>
<gene>
    <name evidence="1" type="ORF">CU097_008897</name>
</gene>
<protein>
    <submittedName>
        <fullName evidence="1">Uncharacterized protein</fullName>
    </submittedName>
</protein>
<dbReference type="AlphaFoldDB" id="A0A367J307"/>
<dbReference type="STRING" id="86630.A0A367J307"/>
<keyword evidence="2" id="KW-1185">Reference proteome</keyword>
<evidence type="ECO:0000313" key="1">
    <source>
        <dbReference type="EMBL" id="RCH84318.1"/>
    </source>
</evidence>
<reference evidence="1 2" key="1">
    <citation type="journal article" date="2018" name="G3 (Bethesda)">
        <title>Phylogenetic and Phylogenomic Definition of Rhizopus Species.</title>
        <authorList>
            <person name="Gryganskyi A.P."/>
            <person name="Golan J."/>
            <person name="Dolatabadi S."/>
            <person name="Mondo S."/>
            <person name="Robb S."/>
            <person name="Idnurm A."/>
            <person name="Muszewska A."/>
            <person name="Steczkiewicz K."/>
            <person name="Masonjones S."/>
            <person name="Liao H.L."/>
            <person name="Gajdeczka M.T."/>
            <person name="Anike F."/>
            <person name="Vuek A."/>
            <person name="Anishchenko I.M."/>
            <person name="Voigt K."/>
            <person name="de Hoog G.S."/>
            <person name="Smith M.E."/>
            <person name="Heitman J."/>
            <person name="Vilgalys R."/>
            <person name="Stajich J.E."/>
        </authorList>
    </citation>
    <scope>NUCLEOTIDE SEQUENCE [LARGE SCALE GENOMIC DNA]</scope>
    <source>
        <strain evidence="1 2">CBS 357.93</strain>
    </source>
</reference>
<proteinExistence type="predicted"/>
<accession>A0A367J307</accession>
<comment type="caution">
    <text evidence="1">The sequence shown here is derived from an EMBL/GenBank/DDBJ whole genome shotgun (WGS) entry which is preliminary data.</text>
</comment>
<name>A0A367J307_RHIAZ</name>